<dbReference type="Gene3D" id="3.90.550.20">
    <property type="match status" value="1"/>
</dbReference>
<dbReference type="GO" id="GO:0016020">
    <property type="term" value="C:membrane"/>
    <property type="evidence" value="ECO:0007669"/>
    <property type="project" value="GOC"/>
</dbReference>
<feature type="compositionally biased region" description="Polar residues" evidence="3">
    <location>
        <begin position="365"/>
        <end position="374"/>
    </location>
</feature>
<comment type="caution">
    <text evidence="5">The sequence shown here is derived from an EMBL/GenBank/DDBJ whole genome shotgun (WGS) entry which is preliminary data.</text>
</comment>
<evidence type="ECO:0000256" key="4">
    <source>
        <dbReference type="SAM" id="Phobius"/>
    </source>
</evidence>
<dbReference type="GO" id="GO:0051999">
    <property type="term" value="P:mannosyl-inositol phosphorylceramide biosynthetic process"/>
    <property type="evidence" value="ECO:0007669"/>
    <property type="project" value="TreeGrafter"/>
</dbReference>
<dbReference type="InterPro" id="IPR051706">
    <property type="entry name" value="Glycosyltransferase_domain"/>
</dbReference>
<evidence type="ECO:0000256" key="3">
    <source>
        <dbReference type="SAM" id="MobiDB-lite"/>
    </source>
</evidence>
<feature type="compositionally biased region" description="Polar residues" evidence="3">
    <location>
        <begin position="488"/>
        <end position="500"/>
    </location>
</feature>
<dbReference type="SUPFAM" id="SSF53448">
    <property type="entry name" value="Nucleotide-diphospho-sugar transferases"/>
    <property type="match status" value="1"/>
</dbReference>
<comment type="similarity">
    <text evidence="1">Belongs to the glycosyltransferase 32 family.</text>
</comment>
<evidence type="ECO:0000313" key="6">
    <source>
        <dbReference type="Proteomes" id="UP000812287"/>
    </source>
</evidence>
<dbReference type="InterPro" id="IPR007577">
    <property type="entry name" value="GlycoTrfase_DXD_sugar-bd_CS"/>
</dbReference>
<dbReference type="OrthoDB" id="3647at2759"/>
<dbReference type="AlphaFoldDB" id="A0A9P7VX13"/>
<feature type="compositionally biased region" description="Basic residues" evidence="3">
    <location>
        <begin position="516"/>
        <end position="526"/>
    </location>
</feature>
<organism evidence="5 6">
    <name type="scientific">Guyanagaster necrorhizus</name>
    <dbReference type="NCBI Taxonomy" id="856835"/>
    <lineage>
        <taxon>Eukaryota</taxon>
        <taxon>Fungi</taxon>
        <taxon>Dikarya</taxon>
        <taxon>Basidiomycota</taxon>
        <taxon>Agaricomycotina</taxon>
        <taxon>Agaricomycetes</taxon>
        <taxon>Agaricomycetidae</taxon>
        <taxon>Agaricales</taxon>
        <taxon>Marasmiineae</taxon>
        <taxon>Physalacriaceae</taxon>
        <taxon>Guyanagaster</taxon>
    </lineage>
</organism>
<sequence>MARRRPLCIFLSLLGLFLLGTVIVLSSITYYLSIDPNAYLSEDQVPILGRYDRWNASEYGQVERIPRILHQTWRTETLPEKWRPVSQECRDLMPDYEYKLWTDDGSRDFISEYYPWFLDTFNDYRYPIQRADAIRYFILHHYGGVYLDLDIGCKRRLDPLLAYPVILPKTIPVGISNDLIFSEKGHPFMAQVIHSLVTFDHSWVLNYPTVMFSTGPMFLSAQYSIFTSSHASAASDPIRVLPKALYGKNAKEGEAPHSFFSHFYGSSWHADDAAFIGFLGHWGKVLMWIGLIVLLLGLLFTAFPGKQRRYSLRRIGGYEVLLPRWSSGTGHWHFGSSSSSSSDSDSDAPIDQDVPVLQLPFNVRPSSPMSSDISTEPYAGRPSSPLVDAFQRLRNRVAALASPREDFPRTPVRNRRQRYSRGVLFFLPAIFTQSQDVELGPAPAYSDPQVPLLPRPSSRNGIQPPDKLHQEDSRSGIIEARGPLPEGTSGSRSPVENNTLIDFGRDSRPSSSSQHTRSRSSPHRES</sequence>
<keyword evidence="2" id="KW-0808">Transferase</keyword>
<dbReference type="GeneID" id="66105239"/>
<evidence type="ECO:0008006" key="7">
    <source>
        <dbReference type="Google" id="ProtNLM"/>
    </source>
</evidence>
<feature type="transmembrane region" description="Helical" evidence="4">
    <location>
        <begin position="285"/>
        <end position="305"/>
    </location>
</feature>
<proteinExistence type="inferred from homology"/>
<dbReference type="GO" id="GO:0000030">
    <property type="term" value="F:mannosyltransferase activity"/>
    <property type="evidence" value="ECO:0007669"/>
    <property type="project" value="TreeGrafter"/>
</dbReference>
<dbReference type="EMBL" id="MU250528">
    <property type="protein sequence ID" value="KAG7449086.1"/>
    <property type="molecule type" value="Genomic_DNA"/>
</dbReference>
<evidence type="ECO:0000256" key="2">
    <source>
        <dbReference type="ARBA" id="ARBA00022679"/>
    </source>
</evidence>
<evidence type="ECO:0000256" key="1">
    <source>
        <dbReference type="ARBA" id="ARBA00009003"/>
    </source>
</evidence>
<reference evidence="5" key="1">
    <citation type="submission" date="2020-11" db="EMBL/GenBank/DDBJ databases">
        <title>Adaptations for nitrogen fixation in a non-lichenized fungal sporocarp promotes dispersal by wood-feeding termites.</title>
        <authorList>
            <consortium name="DOE Joint Genome Institute"/>
            <person name="Koch R.A."/>
            <person name="Yoon G."/>
            <person name="Arayal U."/>
            <person name="Lail K."/>
            <person name="Amirebrahimi M."/>
            <person name="Labutti K."/>
            <person name="Lipzen A."/>
            <person name="Riley R."/>
            <person name="Barry K."/>
            <person name="Henrissat B."/>
            <person name="Grigoriev I.V."/>
            <person name="Herr J.R."/>
            <person name="Aime M.C."/>
        </authorList>
    </citation>
    <scope>NUCLEOTIDE SEQUENCE</scope>
    <source>
        <strain evidence="5">MCA 3950</strain>
    </source>
</reference>
<accession>A0A9P7VX13</accession>
<dbReference type="Pfam" id="PF04488">
    <property type="entry name" value="Gly_transf_sug"/>
    <property type="match status" value="1"/>
</dbReference>
<dbReference type="Proteomes" id="UP000812287">
    <property type="component" value="Unassembled WGS sequence"/>
</dbReference>
<keyword evidence="4" id="KW-0812">Transmembrane</keyword>
<dbReference type="InterPro" id="IPR029044">
    <property type="entry name" value="Nucleotide-diphossugar_trans"/>
</dbReference>
<dbReference type="FunFam" id="3.90.550.20:FF:000005">
    <property type="entry name" value="Unplaced genomic scaffold supercont1.17, whole genome shotgun sequence"/>
    <property type="match status" value="1"/>
</dbReference>
<gene>
    <name evidence="5" type="ORF">BT62DRAFT_887981</name>
</gene>
<evidence type="ECO:0000313" key="5">
    <source>
        <dbReference type="EMBL" id="KAG7449086.1"/>
    </source>
</evidence>
<name>A0A9P7VX13_9AGAR</name>
<protein>
    <recommendedName>
        <fullName evidence="7">Glycosyltransferase family 32 protein</fullName>
    </recommendedName>
</protein>
<dbReference type="PANTHER" id="PTHR32385:SF15">
    <property type="entry name" value="INOSITOL PHOSPHOCERAMIDE MANNOSYLTRANSFERASE 1"/>
    <property type="match status" value="1"/>
</dbReference>
<keyword evidence="4" id="KW-1133">Transmembrane helix</keyword>
<feature type="region of interest" description="Disordered" evidence="3">
    <location>
        <begin position="365"/>
        <end position="384"/>
    </location>
</feature>
<dbReference type="PANTHER" id="PTHR32385">
    <property type="entry name" value="MANNOSYL PHOSPHORYLINOSITOL CERAMIDE SYNTHASE"/>
    <property type="match status" value="1"/>
</dbReference>
<dbReference type="RefSeq" id="XP_043042586.1">
    <property type="nucleotide sequence ID" value="XM_043182942.1"/>
</dbReference>
<feature type="region of interest" description="Disordered" evidence="3">
    <location>
        <begin position="439"/>
        <end position="526"/>
    </location>
</feature>
<keyword evidence="4" id="KW-0472">Membrane</keyword>
<keyword evidence="6" id="KW-1185">Reference proteome</keyword>